<dbReference type="PRINTS" id="PR01100">
    <property type="entry name" value="SHIKIMTKNASE"/>
</dbReference>
<dbReference type="PANTHER" id="PTHR21087:SF16">
    <property type="entry name" value="SHIKIMATE KINASE 1, CHLOROPLASTIC"/>
    <property type="match status" value="1"/>
</dbReference>
<evidence type="ECO:0000256" key="3">
    <source>
        <dbReference type="ARBA" id="ARBA00012154"/>
    </source>
</evidence>
<evidence type="ECO:0000256" key="9">
    <source>
        <dbReference type="ARBA" id="ARBA00023141"/>
    </source>
</evidence>
<dbReference type="PROSITE" id="PS01128">
    <property type="entry name" value="SHIKIMATE_KINASE"/>
    <property type="match status" value="1"/>
</dbReference>
<evidence type="ECO:0000256" key="7">
    <source>
        <dbReference type="ARBA" id="ARBA00022777"/>
    </source>
</evidence>
<comment type="function">
    <text evidence="11">Catalyzes the specific phosphorylation of the 3-hydroxyl group of shikimic acid using ATP as a cosubstrate.</text>
</comment>
<proteinExistence type="inferred from homology"/>
<organism evidence="12 13">
    <name type="scientific">Gloeothece verrucosa (strain PCC 7822)</name>
    <name type="common">Cyanothece sp. (strain PCC 7822)</name>
    <dbReference type="NCBI Taxonomy" id="497965"/>
    <lineage>
        <taxon>Bacteria</taxon>
        <taxon>Bacillati</taxon>
        <taxon>Cyanobacteriota</taxon>
        <taxon>Cyanophyceae</taxon>
        <taxon>Oscillatoriophycideae</taxon>
        <taxon>Chroococcales</taxon>
        <taxon>Aphanothecaceae</taxon>
        <taxon>Gloeothece</taxon>
        <taxon>Gloeothece verrucosa</taxon>
    </lineage>
</organism>
<keyword evidence="11" id="KW-0460">Magnesium</keyword>
<accession>E0U959</accession>
<keyword evidence="11" id="KW-0963">Cytoplasm</keyword>
<evidence type="ECO:0000256" key="4">
    <source>
        <dbReference type="ARBA" id="ARBA00022605"/>
    </source>
</evidence>
<keyword evidence="11" id="KW-0479">Metal-binding</keyword>
<comment type="subunit">
    <text evidence="11">Monomer.</text>
</comment>
<evidence type="ECO:0000256" key="6">
    <source>
        <dbReference type="ARBA" id="ARBA00022741"/>
    </source>
</evidence>
<dbReference type="InterPro" id="IPR000623">
    <property type="entry name" value="Shikimate_kinase/TSH1"/>
</dbReference>
<evidence type="ECO:0000256" key="5">
    <source>
        <dbReference type="ARBA" id="ARBA00022679"/>
    </source>
</evidence>
<gene>
    <name evidence="11" type="primary">aroK</name>
    <name evidence="12" type="ordered locus">Cyan7822_5441</name>
</gene>
<feature type="binding site" evidence="11">
    <location>
        <position position="142"/>
    </location>
    <ligand>
        <name>substrate</name>
    </ligand>
</feature>
<evidence type="ECO:0000256" key="8">
    <source>
        <dbReference type="ARBA" id="ARBA00022840"/>
    </source>
</evidence>
<keyword evidence="4 11" id="KW-0028">Amino-acid biosynthesis</keyword>
<evidence type="ECO:0000256" key="1">
    <source>
        <dbReference type="ARBA" id="ARBA00004842"/>
    </source>
</evidence>
<feature type="binding site" evidence="11">
    <location>
        <position position="123"/>
    </location>
    <ligand>
        <name>ATP</name>
        <dbReference type="ChEBI" id="CHEBI:30616"/>
    </ligand>
</feature>
<dbReference type="Pfam" id="PF01202">
    <property type="entry name" value="SKI"/>
    <property type="match status" value="1"/>
</dbReference>
<keyword evidence="13" id="KW-1185">Reference proteome</keyword>
<keyword evidence="9 11" id="KW-0057">Aromatic amino acid biosynthesis</keyword>
<dbReference type="GO" id="GO:0005829">
    <property type="term" value="C:cytosol"/>
    <property type="evidence" value="ECO:0007669"/>
    <property type="project" value="TreeGrafter"/>
</dbReference>
<feature type="binding site" evidence="11">
    <location>
        <position position="159"/>
    </location>
    <ligand>
        <name>ATP</name>
        <dbReference type="ChEBI" id="CHEBI:30616"/>
    </ligand>
</feature>
<reference evidence="13" key="1">
    <citation type="journal article" date="2011" name="MBio">
        <title>Novel metabolic attributes of the genus Cyanothece, comprising a group of unicellular nitrogen-fixing Cyanobacteria.</title>
        <authorList>
            <person name="Bandyopadhyay A."/>
            <person name="Elvitigala T."/>
            <person name="Welsh E."/>
            <person name="Stockel J."/>
            <person name="Liberton M."/>
            <person name="Min H."/>
            <person name="Sherman L.A."/>
            <person name="Pakrasi H.B."/>
        </authorList>
    </citation>
    <scope>NUCLEOTIDE SEQUENCE [LARGE SCALE GENOMIC DNA]</scope>
    <source>
        <strain evidence="13">PCC 7822</strain>
    </source>
</reference>
<dbReference type="eggNOG" id="COG0703">
    <property type="taxonomic scope" value="Bacteria"/>
</dbReference>
<dbReference type="UniPathway" id="UPA00053">
    <property type="reaction ID" value="UER00088"/>
</dbReference>
<evidence type="ECO:0000313" key="13">
    <source>
        <dbReference type="Proteomes" id="UP000008206"/>
    </source>
</evidence>
<name>E0U959_GLOV7</name>
<keyword evidence="6 11" id="KW-0547">Nucleotide-binding</keyword>
<dbReference type="EMBL" id="CP002198">
    <property type="protein sequence ID" value="ADN17317.1"/>
    <property type="molecule type" value="Genomic_DNA"/>
</dbReference>
<dbReference type="GO" id="GO:0009423">
    <property type="term" value="P:chorismate biosynthetic process"/>
    <property type="evidence" value="ECO:0007669"/>
    <property type="project" value="UniProtKB-UniRule"/>
</dbReference>
<feature type="binding site" evidence="11">
    <location>
        <begin position="18"/>
        <end position="23"/>
    </location>
    <ligand>
        <name>ATP</name>
        <dbReference type="ChEBI" id="CHEBI:30616"/>
    </ligand>
</feature>
<dbReference type="PANTHER" id="PTHR21087">
    <property type="entry name" value="SHIKIMATE KINASE"/>
    <property type="match status" value="1"/>
</dbReference>
<comment type="cofactor">
    <cofactor evidence="11">
        <name>Mg(2+)</name>
        <dbReference type="ChEBI" id="CHEBI:18420"/>
    </cofactor>
    <text evidence="11">Binds 1 Mg(2+) ion per subunit.</text>
</comment>
<comment type="similarity">
    <text evidence="2 11">Belongs to the shikimate kinase family.</text>
</comment>
<dbReference type="GO" id="GO:0008652">
    <property type="term" value="P:amino acid biosynthetic process"/>
    <property type="evidence" value="ECO:0007669"/>
    <property type="project" value="UniProtKB-KW"/>
</dbReference>
<dbReference type="Proteomes" id="UP000008206">
    <property type="component" value="Chromosome"/>
</dbReference>
<dbReference type="GO" id="GO:0005524">
    <property type="term" value="F:ATP binding"/>
    <property type="evidence" value="ECO:0007669"/>
    <property type="project" value="UniProtKB-UniRule"/>
</dbReference>
<keyword evidence="5 11" id="KW-0808">Transferase</keyword>
<dbReference type="SUPFAM" id="SSF52540">
    <property type="entry name" value="P-loop containing nucleoside triphosphate hydrolases"/>
    <property type="match status" value="1"/>
</dbReference>
<feature type="binding site" evidence="11">
    <location>
        <position position="64"/>
    </location>
    <ligand>
        <name>substrate</name>
    </ligand>
</feature>
<dbReference type="InterPro" id="IPR031322">
    <property type="entry name" value="Shikimate/glucono_kinase"/>
</dbReference>
<dbReference type="InterPro" id="IPR027417">
    <property type="entry name" value="P-loop_NTPase"/>
</dbReference>
<feature type="binding site" evidence="11">
    <location>
        <position position="40"/>
    </location>
    <ligand>
        <name>substrate</name>
    </ligand>
</feature>
<dbReference type="HOGENOM" id="CLU_057607_2_3_3"/>
<dbReference type="HAMAP" id="MF_00109">
    <property type="entry name" value="Shikimate_kinase"/>
    <property type="match status" value="1"/>
</dbReference>
<protein>
    <recommendedName>
        <fullName evidence="3 11">Shikimate kinase</fullName>
        <shortName evidence="11">SK</shortName>
        <ecNumber evidence="3 11">2.7.1.71</ecNumber>
    </recommendedName>
</protein>
<evidence type="ECO:0000256" key="2">
    <source>
        <dbReference type="ARBA" id="ARBA00006997"/>
    </source>
</evidence>
<dbReference type="STRING" id="497965.Cyan7822_5441"/>
<dbReference type="GO" id="GO:0004765">
    <property type="term" value="F:shikimate kinase activity"/>
    <property type="evidence" value="ECO:0007669"/>
    <property type="project" value="UniProtKB-UniRule"/>
</dbReference>
<dbReference type="Gene3D" id="3.40.50.300">
    <property type="entry name" value="P-loop containing nucleotide triphosphate hydrolases"/>
    <property type="match status" value="1"/>
</dbReference>
<evidence type="ECO:0000313" key="12">
    <source>
        <dbReference type="EMBL" id="ADN17317.1"/>
    </source>
</evidence>
<sequence length="183" mass="20664">MTLNLLKGVSIFLIGMPGTGKTTVGELLAEKLGYRFFDSDVLIERVSGNTVNEIFNTLGEEAFRKIESQVLSELCSYTKSIIATGGGIVIKQMNWSYLRHGLIIWLDSPVDLLIQRLKEDSTRPLLRDVDLEQKLQSLWTQRRPLYKQADLQISITEHQTPEQIVSQILAQIPSILKVNPVVQ</sequence>
<dbReference type="RefSeq" id="WP_013325355.1">
    <property type="nucleotide sequence ID" value="NC_014501.1"/>
</dbReference>
<dbReference type="EC" id="2.7.1.71" evidence="3 11"/>
<dbReference type="AlphaFoldDB" id="E0U959"/>
<dbReference type="GO" id="GO:0000287">
    <property type="term" value="F:magnesium ion binding"/>
    <property type="evidence" value="ECO:0007669"/>
    <property type="project" value="UniProtKB-UniRule"/>
</dbReference>
<comment type="catalytic activity">
    <reaction evidence="10 11">
        <text>shikimate + ATP = 3-phosphoshikimate + ADP + H(+)</text>
        <dbReference type="Rhea" id="RHEA:13121"/>
        <dbReference type="ChEBI" id="CHEBI:15378"/>
        <dbReference type="ChEBI" id="CHEBI:30616"/>
        <dbReference type="ChEBI" id="CHEBI:36208"/>
        <dbReference type="ChEBI" id="CHEBI:145989"/>
        <dbReference type="ChEBI" id="CHEBI:456216"/>
        <dbReference type="EC" id="2.7.1.71"/>
    </reaction>
</comment>
<comment type="subcellular location">
    <subcellularLocation>
        <location evidence="11">Cytoplasm</location>
    </subcellularLocation>
</comment>
<dbReference type="GO" id="GO:0009073">
    <property type="term" value="P:aromatic amino acid family biosynthetic process"/>
    <property type="evidence" value="ECO:0007669"/>
    <property type="project" value="UniProtKB-KW"/>
</dbReference>
<keyword evidence="7 11" id="KW-0418">Kinase</keyword>
<evidence type="ECO:0000256" key="10">
    <source>
        <dbReference type="ARBA" id="ARBA00048567"/>
    </source>
</evidence>
<feature type="binding site" evidence="11">
    <location>
        <position position="22"/>
    </location>
    <ligand>
        <name>Mg(2+)</name>
        <dbReference type="ChEBI" id="CHEBI:18420"/>
    </ligand>
</feature>
<dbReference type="CDD" id="cd00464">
    <property type="entry name" value="SK"/>
    <property type="match status" value="1"/>
</dbReference>
<evidence type="ECO:0000256" key="11">
    <source>
        <dbReference type="HAMAP-Rule" id="MF_00109"/>
    </source>
</evidence>
<dbReference type="OrthoDB" id="9800332at2"/>
<comment type="pathway">
    <text evidence="1 11">Metabolic intermediate biosynthesis; chorismate biosynthesis; chorismate from D-erythrose 4-phosphate and phosphoenolpyruvate: step 5/7.</text>
</comment>
<dbReference type="KEGG" id="cyj:Cyan7822_5441"/>
<keyword evidence="8 11" id="KW-0067">ATP-binding</keyword>
<dbReference type="InterPro" id="IPR023000">
    <property type="entry name" value="Shikimate_kinase_CS"/>
</dbReference>
<feature type="binding site" evidence="11">
    <location>
        <position position="86"/>
    </location>
    <ligand>
        <name>substrate</name>
    </ligand>
</feature>